<proteinExistence type="predicted"/>
<keyword evidence="4" id="KW-1003">Cell membrane</keyword>
<evidence type="ECO:0000256" key="5">
    <source>
        <dbReference type="ARBA" id="ARBA00022490"/>
    </source>
</evidence>
<evidence type="ECO:0000256" key="9">
    <source>
        <dbReference type="SAM" id="MobiDB-lite"/>
    </source>
</evidence>
<dbReference type="Pfam" id="PF10486">
    <property type="entry name" value="PI3K_1B_p101"/>
    <property type="match status" value="1"/>
</dbReference>
<keyword evidence="11" id="KW-1185">Reference proteome</keyword>
<dbReference type="PANTHER" id="PTHR15593">
    <property type="entry name" value="PHOSPHATIDYLINOSITOL 3-KINASE REGULATORY SUBUNIT"/>
    <property type="match status" value="1"/>
</dbReference>
<feature type="region of interest" description="Disordered" evidence="9">
    <location>
        <begin position="600"/>
        <end position="628"/>
    </location>
</feature>
<dbReference type="GO" id="GO:0005886">
    <property type="term" value="C:plasma membrane"/>
    <property type="evidence" value="ECO:0007669"/>
    <property type="project" value="UniProtKB-SubCell"/>
</dbReference>
<dbReference type="InterPro" id="IPR019522">
    <property type="entry name" value="PIK3R5/6"/>
</dbReference>
<feature type="compositionally biased region" description="Polar residues" evidence="9">
    <location>
        <begin position="491"/>
        <end position="507"/>
    </location>
</feature>
<dbReference type="PANTHER" id="PTHR15593:SF2">
    <property type="entry name" value="PHOSPHOINOSITIDE 3-KINASE REGULATORY SUBUNIT 5"/>
    <property type="match status" value="1"/>
</dbReference>
<feature type="compositionally biased region" description="Polar residues" evidence="9">
    <location>
        <begin position="330"/>
        <end position="339"/>
    </location>
</feature>
<protein>
    <recommendedName>
        <fullName evidence="8">Phosphoinositide 3-kinase regulatory subunit 5</fullName>
    </recommendedName>
</protein>
<reference evidence="10 11" key="1">
    <citation type="submission" date="2024-06" db="EMBL/GenBank/DDBJ databases">
        <authorList>
            <person name="Pan Q."/>
            <person name="Wen M."/>
            <person name="Jouanno E."/>
            <person name="Zahm M."/>
            <person name="Klopp C."/>
            <person name="Cabau C."/>
            <person name="Louis A."/>
            <person name="Berthelot C."/>
            <person name="Parey E."/>
            <person name="Roest Crollius H."/>
            <person name="Montfort J."/>
            <person name="Robinson-Rechavi M."/>
            <person name="Bouchez O."/>
            <person name="Lampietro C."/>
            <person name="Lopez Roques C."/>
            <person name="Donnadieu C."/>
            <person name="Postlethwait J."/>
            <person name="Bobe J."/>
            <person name="Verreycken H."/>
            <person name="Guiguen Y."/>
        </authorList>
    </citation>
    <scope>NUCLEOTIDE SEQUENCE [LARGE SCALE GENOMIC DNA]</scope>
    <source>
        <strain evidence="10">Up_M1</strain>
        <tissue evidence="10">Testis</tissue>
    </source>
</reference>
<dbReference type="Proteomes" id="UP001557470">
    <property type="component" value="Unassembled WGS sequence"/>
</dbReference>
<evidence type="ECO:0000256" key="6">
    <source>
        <dbReference type="ARBA" id="ARBA00023136"/>
    </source>
</evidence>
<evidence type="ECO:0000256" key="4">
    <source>
        <dbReference type="ARBA" id="ARBA00022475"/>
    </source>
</evidence>
<keyword evidence="6" id="KW-0472">Membrane</keyword>
<dbReference type="GO" id="GO:0005737">
    <property type="term" value="C:cytoplasm"/>
    <property type="evidence" value="ECO:0007669"/>
    <property type="project" value="UniProtKB-SubCell"/>
</dbReference>
<evidence type="ECO:0000256" key="2">
    <source>
        <dbReference type="ARBA" id="ARBA00004202"/>
    </source>
</evidence>
<feature type="region of interest" description="Disordered" evidence="9">
    <location>
        <begin position="469"/>
        <end position="507"/>
    </location>
</feature>
<comment type="caution">
    <text evidence="10">The sequence shown here is derived from an EMBL/GenBank/DDBJ whole genome shotgun (WGS) entry which is preliminary data.</text>
</comment>
<accession>A0ABD0XE22</accession>
<dbReference type="AlphaFoldDB" id="A0ABD0XE22"/>
<feature type="compositionally biased region" description="Polar residues" evidence="9">
    <location>
        <begin position="606"/>
        <end position="628"/>
    </location>
</feature>
<dbReference type="EMBL" id="JAGEUA010000002">
    <property type="protein sequence ID" value="KAL1005927.1"/>
    <property type="molecule type" value="Genomic_DNA"/>
</dbReference>
<evidence type="ECO:0000313" key="11">
    <source>
        <dbReference type="Proteomes" id="UP001557470"/>
    </source>
</evidence>
<dbReference type="GO" id="GO:0005634">
    <property type="term" value="C:nucleus"/>
    <property type="evidence" value="ECO:0007669"/>
    <property type="project" value="UniProtKB-SubCell"/>
</dbReference>
<feature type="region of interest" description="Disordered" evidence="9">
    <location>
        <begin position="330"/>
        <end position="364"/>
    </location>
</feature>
<organism evidence="10 11">
    <name type="scientific">Umbra pygmaea</name>
    <name type="common">Eastern mudminnow</name>
    <dbReference type="NCBI Taxonomy" id="75934"/>
    <lineage>
        <taxon>Eukaryota</taxon>
        <taxon>Metazoa</taxon>
        <taxon>Chordata</taxon>
        <taxon>Craniata</taxon>
        <taxon>Vertebrata</taxon>
        <taxon>Euteleostomi</taxon>
        <taxon>Actinopterygii</taxon>
        <taxon>Neopterygii</taxon>
        <taxon>Teleostei</taxon>
        <taxon>Protacanthopterygii</taxon>
        <taxon>Esociformes</taxon>
        <taxon>Umbridae</taxon>
        <taxon>Umbra</taxon>
    </lineage>
</organism>
<evidence type="ECO:0000256" key="1">
    <source>
        <dbReference type="ARBA" id="ARBA00004123"/>
    </source>
</evidence>
<name>A0ABD0XE22_UMBPY</name>
<keyword evidence="7" id="KW-0539">Nucleus</keyword>
<gene>
    <name evidence="10" type="ORF">UPYG_G00065740</name>
</gene>
<evidence type="ECO:0000256" key="7">
    <source>
        <dbReference type="ARBA" id="ARBA00023242"/>
    </source>
</evidence>
<evidence type="ECO:0000313" key="10">
    <source>
        <dbReference type="EMBL" id="KAL1005927.1"/>
    </source>
</evidence>
<evidence type="ECO:0000256" key="3">
    <source>
        <dbReference type="ARBA" id="ARBA00004496"/>
    </source>
</evidence>
<keyword evidence="5" id="KW-0963">Cytoplasm</keyword>
<comment type="subcellular location">
    <subcellularLocation>
        <location evidence="2">Cell membrane</location>
        <topology evidence="2">Peripheral membrane protein</topology>
    </subcellularLocation>
    <subcellularLocation>
        <location evidence="3">Cytoplasm</location>
    </subcellularLocation>
    <subcellularLocation>
        <location evidence="1">Nucleus</location>
    </subcellularLocation>
</comment>
<feature type="compositionally biased region" description="Acidic residues" evidence="9">
    <location>
        <begin position="342"/>
        <end position="364"/>
    </location>
</feature>
<evidence type="ECO:0000256" key="8">
    <source>
        <dbReference type="ARBA" id="ARBA00040195"/>
    </source>
</evidence>
<sequence length="910" mass="100874">MLLDDISRQDVTEKMLHTSCTEDRIQHALDRSLDGLKHSSAAPQTWNVSKCSAGHSMNRWCLEELVKRDPDNFLILLQQILRKTREVQEQCQYELVAPLAIMFSSTLLQTPFCPPNMELLEEACEVFSCFLTWPEPYCSVCKALLSTLHQELKAPGISFHRLVREEQEISTLKHQSKIMTVLLMNPSEVPAEFLSVAKQLSSIQHSQSETYITLVKHAYQAALGTKYPLASIHKALQAKSVEQLAEIFTTVTDVLEKAAATGDPKQGRDHVTQSLEALRESLGIPASNGRSSDGILQTLPLPTAKCYMFHWDKDNFDILDTVLQDEHDLTASQTSNGPDQGNIEEGDEDDRAMTDPEEEQEEEGEEFVSTISLYNGCSTDHRASTFSTVSSLSTASKDSMFSTLSTASASYSVLSITSGIDSDFYEDSEDATSSLSSLERSPSFVKSGKTSARLSQHFSRLFKTKTQSLTRAKSLGSPEGKDLVVPRSKRSNSLPQQVQLRSQDSPFQTPCTPQALRHVCFRRRPILSCDEEGSTNAITLRVVVFGADHVAGKVARAYSNLRLKEDRCPRLSRACRLQFYFVPVKRDTLGGGGLGSCPVQRCPSPGGQSTSPRRGSIPSTEVNMPATEDSTNDIARFIGMLDPWYERNTLGLLSLPTKVVCQQTSKTESDTYDSSYEDRLPILADLVQYYLRHAARPALIQLYQVELTLAGGEKRTEVFIHSLELGHTAGTRAIKALGAVSKRFGIDGDREAVPLDLEIVYNRVVISGRSQWTRTDKVCTSINLTKACKVPEELDSKMECLQLTMTEVLKRQNSNKSKKGYNQQMSITEVKVDKVQVGGTGNTTFAVCLDQDEKKIFQSVTRCEVSVCYKPDSSSDWRLGKSLSAQIQPLHPTFCSLLCLPIATFSGAQP</sequence>